<gene>
    <name evidence="2" type="ORF">XF8B_17910</name>
</gene>
<dbReference type="InterPro" id="IPR036930">
    <property type="entry name" value="WGR_dom_sf"/>
</dbReference>
<proteinExistence type="predicted"/>
<dbReference type="InterPro" id="IPR008893">
    <property type="entry name" value="WGR_domain"/>
</dbReference>
<reference evidence="2" key="1">
    <citation type="submission" date="2020-05" db="EMBL/GenBank/DDBJ databases">
        <title>Complete genome sequence of Bradyrhizobium diazoefficiens XF8 isolated from soybean nodule.</title>
        <authorList>
            <person name="Noda R."/>
            <person name="Kakizaki K."/>
            <person name="Minamisawa K."/>
        </authorList>
    </citation>
    <scope>NUCLEOTIDE SEQUENCE</scope>
    <source>
        <strain evidence="2">XF8</strain>
    </source>
</reference>
<feature type="domain" description="WGR" evidence="1">
    <location>
        <begin position="1"/>
        <end position="91"/>
    </location>
</feature>
<dbReference type="EMBL" id="AP023097">
    <property type="protein sequence ID" value="BCE71680.1"/>
    <property type="molecule type" value="Genomic_DNA"/>
</dbReference>
<dbReference type="Pfam" id="PF05406">
    <property type="entry name" value="WGR"/>
    <property type="match status" value="1"/>
</dbReference>
<dbReference type="SUPFAM" id="SSF142921">
    <property type="entry name" value="WGR domain-like"/>
    <property type="match status" value="1"/>
</dbReference>
<sequence length="115" mass="12790">MPNLKLGPLHLRRIDTTRNMRRFYLLSIQPTLFGGVSLIRDWGRIGTTGQTMVQTFDASAEAAKHSDGWSAPSAGADTPLLRRESEVSSISRGLRIHLRCLEREVTETVEPDGTI</sequence>
<dbReference type="PROSITE" id="PS51977">
    <property type="entry name" value="WGR"/>
    <property type="match status" value="1"/>
</dbReference>
<dbReference type="AlphaFoldDB" id="A0A810B7I8"/>
<evidence type="ECO:0000313" key="2">
    <source>
        <dbReference type="EMBL" id="BCE71680.1"/>
    </source>
</evidence>
<accession>A0A810B7I8</accession>
<name>A0A810B7I8_9BRAD</name>
<dbReference type="InterPro" id="IPR049809">
    <property type="entry name" value="YehF/YfeS-like_WGR"/>
</dbReference>
<protein>
    <recommendedName>
        <fullName evidence="1">WGR domain-containing protein</fullName>
    </recommendedName>
</protein>
<organism evidence="2">
    <name type="scientific">Bradyrhizobium diazoefficiens</name>
    <dbReference type="NCBI Taxonomy" id="1355477"/>
    <lineage>
        <taxon>Bacteria</taxon>
        <taxon>Pseudomonadati</taxon>
        <taxon>Pseudomonadota</taxon>
        <taxon>Alphaproteobacteria</taxon>
        <taxon>Hyphomicrobiales</taxon>
        <taxon>Nitrobacteraceae</taxon>
        <taxon>Bradyrhizobium</taxon>
    </lineage>
</organism>
<evidence type="ECO:0000259" key="1">
    <source>
        <dbReference type="PROSITE" id="PS51977"/>
    </source>
</evidence>
<dbReference type="SMART" id="SM00773">
    <property type="entry name" value="WGR"/>
    <property type="match status" value="1"/>
</dbReference>
<dbReference type="Gene3D" id="2.20.140.10">
    <property type="entry name" value="WGR domain"/>
    <property type="match status" value="1"/>
</dbReference>
<dbReference type="CDD" id="cd07996">
    <property type="entry name" value="WGR_MMR_like"/>
    <property type="match status" value="1"/>
</dbReference>